<name>A0A642UYL4_9ASCO</name>
<dbReference type="SUPFAM" id="SSF50729">
    <property type="entry name" value="PH domain-like"/>
    <property type="match status" value="1"/>
</dbReference>
<keyword evidence="4" id="KW-1185">Reference proteome</keyword>
<organism evidence="3 4">
    <name type="scientific">Trichomonascus ciferrii</name>
    <dbReference type="NCBI Taxonomy" id="44093"/>
    <lineage>
        <taxon>Eukaryota</taxon>
        <taxon>Fungi</taxon>
        <taxon>Dikarya</taxon>
        <taxon>Ascomycota</taxon>
        <taxon>Saccharomycotina</taxon>
        <taxon>Dipodascomycetes</taxon>
        <taxon>Dipodascales</taxon>
        <taxon>Trichomonascaceae</taxon>
        <taxon>Trichomonascus</taxon>
        <taxon>Trichomonascus ciferrii complex</taxon>
    </lineage>
</organism>
<evidence type="ECO:0000313" key="4">
    <source>
        <dbReference type="Proteomes" id="UP000761534"/>
    </source>
</evidence>
<dbReference type="GO" id="GO:0030125">
    <property type="term" value="C:clathrin vesicle coat"/>
    <property type="evidence" value="ECO:0007669"/>
    <property type="project" value="TreeGrafter"/>
</dbReference>
<dbReference type="InterPro" id="IPR011993">
    <property type="entry name" value="PH-like_dom_sf"/>
</dbReference>
<dbReference type="PANTHER" id="PTHR12847:SF9">
    <property type="entry name" value="NECAP-LIKE PROTEIN CG9132"/>
    <property type="match status" value="1"/>
</dbReference>
<dbReference type="CDD" id="cd13228">
    <property type="entry name" value="PHear_NECAP"/>
    <property type="match status" value="1"/>
</dbReference>
<dbReference type="InterPro" id="IPR012466">
    <property type="entry name" value="NECAP_PHear"/>
</dbReference>
<dbReference type="VEuPathDB" id="FungiDB:TRICI_005518"/>
<dbReference type="PANTHER" id="PTHR12847">
    <property type="entry name" value="ATP-BINDING CASSETTE ABC TRANSPORTER-RELATED"/>
    <property type="match status" value="1"/>
</dbReference>
<feature type="domain" description="NECAP PHear" evidence="2">
    <location>
        <begin position="7"/>
        <end position="161"/>
    </location>
</feature>
<comment type="caution">
    <text evidence="3">The sequence shown here is derived from an EMBL/GenBank/DDBJ whole genome shotgun (WGS) entry which is preliminary data.</text>
</comment>
<feature type="compositionally biased region" description="Low complexity" evidence="1">
    <location>
        <begin position="190"/>
        <end position="200"/>
    </location>
</feature>
<sequence length="212" mass="23585">MASTQNIEVVTFVTPETYIYSIPPLKSNRGHRASEWDAENPLWKGRLTVLEVENPDTKELHCELVLDDSETGELFAKAPYSSEGRGVEPVVDSSRFFAIRVVDGDKHAVLGLGFPDRNVAFEFNIALQNFRKHTSIKEEDESKKPKKDFSLKEGEKIHLNISSLSPSQQKEPEPSETNASIPNLPPPPSASSHSKSNSRSDPFDDDFGDFVG</sequence>
<feature type="compositionally biased region" description="Basic and acidic residues" evidence="1">
    <location>
        <begin position="135"/>
        <end position="158"/>
    </location>
</feature>
<accession>A0A642UYL4</accession>
<evidence type="ECO:0000256" key="1">
    <source>
        <dbReference type="SAM" id="MobiDB-lite"/>
    </source>
</evidence>
<reference evidence="3" key="1">
    <citation type="journal article" date="2019" name="G3 (Bethesda)">
        <title>Genome Assemblies of Two Rare Opportunistic Yeast Pathogens: Diutina rugosa (syn. Candida rugosa) and Trichomonascus ciferrii (syn. Candida ciferrii).</title>
        <authorList>
            <person name="Mixao V."/>
            <person name="Saus E."/>
            <person name="Hansen A.P."/>
            <person name="Lass-Florl C."/>
            <person name="Gabaldon T."/>
        </authorList>
    </citation>
    <scope>NUCLEOTIDE SEQUENCE</scope>
    <source>
        <strain evidence="3">CBS 4856</strain>
    </source>
</reference>
<feature type="region of interest" description="Disordered" evidence="1">
    <location>
        <begin position="135"/>
        <end position="212"/>
    </location>
</feature>
<dbReference type="GO" id="GO:0006897">
    <property type="term" value="P:endocytosis"/>
    <property type="evidence" value="ECO:0007669"/>
    <property type="project" value="InterPro"/>
</dbReference>
<proteinExistence type="predicted"/>
<dbReference type="Gene3D" id="2.30.29.30">
    <property type="entry name" value="Pleckstrin-homology domain (PH domain)/Phosphotyrosine-binding domain (PTB)"/>
    <property type="match status" value="1"/>
</dbReference>
<dbReference type="Proteomes" id="UP000761534">
    <property type="component" value="Unassembled WGS sequence"/>
</dbReference>
<dbReference type="EMBL" id="SWFS01000431">
    <property type="protein sequence ID" value="KAA8904292.1"/>
    <property type="molecule type" value="Genomic_DNA"/>
</dbReference>
<evidence type="ECO:0000259" key="2">
    <source>
        <dbReference type="Pfam" id="PF07933"/>
    </source>
</evidence>
<dbReference type="OrthoDB" id="10265489at2759"/>
<dbReference type="AlphaFoldDB" id="A0A642UYL4"/>
<dbReference type="Pfam" id="PF07933">
    <property type="entry name" value="DUF1681"/>
    <property type="match status" value="1"/>
</dbReference>
<gene>
    <name evidence="3" type="ORF">TRICI_005518</name>
</gene>
<protein>
    <recommendedName>
        <fullName evidence="2">NECAP PHear domain-containing protein</fullName>
    </recommendedName>
</protein>
<evidence type="ECO:0000313" key="3">
    <source>
        <dbReference type="EMBL" id="KAA8904292.1"/>
    </source>
</evidence>
<feature type="compositionally biased region" description="Polar residues" evidence="1">
    <location>
        <begin position="160"/>
        <end position="179"/>
    </location>
</feature>
<feature type="compositionally biased region" description="Acidic residues" evidence="1">
    <location>
        <begin position="203"/>
        <end position="212"/>
    </location>
</feature>